<feature type="chain" id="PRO_5026002617" description="Fibro-slime domain-containing protein" evidence="3">
    <location>
        <begin position="29"/>
        <end position="1477"/>
    </location>
</feature>
<dbReference type="EMBL" id="VYSG01000006">
    <property type="protein sequence ID" value="NEG70616.1"/>
    <property type="molecule type" value="Genomic_DNA"/>
</dbReference>
<keyword evidence="2" id="KW-0812">Transmembrane</keyword>
<reference evidence="4 5" key="1">
    <citation type="submission" date="2019-09" db="EMBL/GenBank/DDBJ databases">
        <title>Phylogenetic characterization of a novel taxon of the genus Bifidobacterium: Bifidobacterium choloepi sp. nov.</title>
        <authorList>
            <person name="Modesto M."/>
            <person name="Satti M."/>
        </authorList>
    </citation>
    <scope>NUCLEOTIDE SEQUENCE [LARGE SCALE GENOMIC DNA]</scope>
    <source>
        <strain evidence="4 5">BRDM6</strain>
    </source>
</reference>
<accession>A0A6I5N295</accession>
<feature type="signal peptide" evidence="3">
    <location>
        <begin position="1"/>
        <end position="28"/>
    </location>
</feature>
<evidence type="ECO:0000313" key="4">
    <source>
        <dbReference type="EMBL" id="NEG70616.1"/>
    </source>
</evidence>
<evidence type="ECO:0000313" key="5">
    <source>
        <dbReference type="Proteomes" id="UP000469292"/>
    </source>
</evidence>
<evidence type="ECO:0000256" key="1">
    <source>
        <dbReference type="SAM" id="MobiDB-lite"/>
    </source>
</evidence>
<dbReference type="RefSeq" id="WP_163228216.1">
    <property type="nucleotide sequence ID" value="NZ_VYSG01000006.1"/>
</dbReference>
<name>A0A6I5N295_9BIFI</name>
<keyword evidence="2" id="KW-0472">Membrane</keyword>
<proteinExistence type="predicted"/>
<sequence>MGELTATTLSVLAIIALVLATAVTPAVADETAAPSDGSSAVVSEDDSSATEESSNLNDPSDSAVADQDVAEDAGDGSTAVSGGGEADSDDLETTDAAATPDADEATGDADADAHDEDESDDEGIEALADEESSVNTYVRTYSAETLADYDDVIIAGSAGKNVMTDITKTGSAQGFDTDQPGTMDASSAYWQFEKTGDGDNVYYLKTRSGEEYFNGNAKNLTLVTNKAQATKVTVTINDDNTFYLQYGSYYINTYSGDVDSMSLWAGWNETGGGSKLRLYVEPTINTSTVNPASVVINLFDYWTGENRSDPDGTTNSNWYGINRGINYQHALKFHSGNDTLTDSGWSYGDYNKWTESGNGPRYGILANSITAGESYPRLSGGDIGNFGVFPDSDKLDTQESLDYLFNPATDAAGNSLATTPESEQQDGKLVFTDVQGLLSINDEGYFEYNSKDGFASFDEETNSFTVYNEPASCKSSVTGEFFPFNTIGEVDDRQGCYADVLNHYFGLNIVTRFIQKDGGYADINSKQETTFEFTGDDDVWIYIDDVLVADLGGIHDPVGVKINFVDGSVSITRNNGTVVDKTTTIRAQFAAAGLEKEREWSTTAPDTFADNTTHTLKFYYLERGNSDSNMWFKSNLTEIPTTSLMKIDQYGEALAGAVFATYQTNGEWDSTTNSYQYLLADGSGYAGWPTEDVTVITDLTASDAGYVYRGKDLLFKPTYTGVTDYSGQMIFDDPYGSPYSVAELKTMLGEQFILREILVPEGYHAVSNEALLRFDGDLLQSVSPYSTGVWASPNALVTATNTLYLVDQTTGATGGTVNYYSPGDMTTNGTLFAVVLKRNGADFSLDKMADWDRIYGNDEVGYSKTEDRGLAGAIEAARQQEANGYGNSVFTYSASGMQVFVEGLPGYASQYYAYVEQTYFEGSAAKVQAVLDDPESDPKGYALLEDIQYFIAFYYTSEDSLATADENNTHRVRSHKGIVDGYDGFSMQWSATIEVPNVENRLIFRDETYYEEPVKTDGQDDSATYDGSGFALYSVDEVLNEDTDENGYDISQIYYIADDETTIVLEDPVEPNPTVAKGVAWVIAPEDDPENNVKSGDRISAYGSYEINQLTDRDAYPNAGQIAVTIGGENYTISPAKNAKGDSQVKPTLDENNPDNYVGEDGTNYFRRLLQGRYVLRQTTAPVVCTADASATGGEKCVQYEINPEATLVEVHSTAIYANAGGDRNGVIVGNGAGYVVKSLDVFASMGIIDESLSWIASLLRVNYSKTFAGFEDDIKSGELGHYGMYSFEVDDGQRGEPGISNAQTDDVTKAMITYLEYDPASGDSIFDYKPNDDQDARVSDDGTVILSQAGEKMMRLYTDEGWGSLVLYQDYIYGYAQSSRDGSTNYTKLVTIADEAAAVADETGSDSSGSAASSITPLDLTSLFSNSTFVVYYNTPVPYYELPSTGGAGVAGWLVWFVTAFGLLLVGSSLTLMRRI</sequence>
<evidence type="ECO:0000256" key="3">
    <source>
        <dbReference type="SAM" id="SignalP"/>
    </source>
</evidence>
<evidence type="ECO:0008006" key="6">
    <source>
        <dbReference type="Google" id="ProtNLM"/>
    </source>
</evidence>
<keyword evidence="5" id="KW-1185">Reference proteome</keyword>
<feature type="compositionally biased region" description="Acidic residues" evidence="1">
    <location>
        <begin position="101"/>
        <end position="131"/>
    </location>
</feature>
<gene>
    <name evidence="4" type="ORF">F6S87_08435</name>
</gene>
<feature type="region of interest" description="Disordered" evidence="1">
    <location>
        <begin position="29"/>
        <end position="131"/>
    </location>
</feature>
<keyword evidence="3" id="KW-0732">Signal</keyword>
<evidence type="ECO:0000256" key="2">
    <source>
        <dbReference type="SAM" id="Phobius"/>
    </source>
</evidence>
<dbReference type="Proteomes" id="UP000469292">
    <property type="component" value="Unassembled WGS sequence"/>
</dbReference>
<organism evidence="4 5">
    <name type="scientific">Bifidobacterium choloepi</name>
    <dbReference type="NCBI Taxonomy" id="2614131"/>
    <lineage>
        <taxon>Bacteria</taxon>
        <taxon>Bacillati</taxon>
        <taxon>Actinomycetota</taxon>
        <taxon>Actinomycetes</taxon>
        <taxon>Bifidobacteriales</taxon>
        <taxon>Bifidobacteriaceae</taxon>
        <taxon>Bifidobacterium</taxon>
    </lineage>
</organism>
<keyword evidence="2" id="KW-1133">Transmembrane helix</keyword>
<protein>
    <recommendedName>
        <fullName evidence="6">Fibro-slime domain-containing protein</fullName>
    </recommendedName>
</protein>
<comment type="caution">
    <text evidence="4">The sequence shown here is derived from an EMBL/GenBank/DDBJ whole genome shotgun (WGS) entry which is preliminary data.</text>
</comment>
<feature type="transmembrane region" description="Helical" evidence="2">
    <location>
        <begin position="1454"/>
        <end position="1474"/>
    </location>
</feature>
<feature type="region of interest" description="Disordered" evidence="1">
    <location>
        <begin position="1135"/>
        <end position="1157"/>
    </location>
</feature>